<keyword evidence="7" id="KW-1185">Reference proteome</keyword>
<evidence type="ECO:0000256" key="4">
    <source>
        <dbReference type="ARBA" id="ARBA00023242"/>
    </source>
</evidence>
<dbReference type="Proteomes" id="UP001165090">
    <property type="component" value="Unassembled WGS sequence"/>
</dbReference>
<dbReference type="PANTHER" id="PTHR13408">
    <property type="entry name" value="DNA-DIRECTED RNA POLYMERASE III"/>
    <property type="match status" value="1"/>
</dbReference>
<sequence>MGSPLYAPRQHQIFLSPQSALLMVLQPYYWETVDARSSRAMSPYSLSVSECLTWDTSQSHFMHMMHTTQFMPTMPGRRKKAEEGGAAAAIDAATADETFKDLIKQAQSAAKTWGRGRGRGRNQQQRFQVTFGVGGEERPALAAAKQYGRSGGGGGGVVGGGGGGRSAGSRRVKSDGAACVDDEALPDLSDSKQDFKSIKPRPPVLDYSQYYPTILPLRVPGEEIWEEADGGPAFQPSALDLAAMPDVLQHPAEDLDLFDPEMEDQMFLMQMPGVLPLKPGGAGAVAAGDGGGGGAGPGPSSERRRKEAAAAAANKAPGCTMRDIPSGRIGKLLVFRSGKVKMQVGDVLMDVSVGLPNQHRQDVVAINSSSNACVFLGDVTQRVLVSPDVLQLLRESSVPEFARAPEELTPLMQAHRRARGYDLQEQLQQDVSAAAAAVVSGVRIKGETN</sequence>
<accession>A0ABQ5RPF5</accession>
<gene>
    <name evidence="6" type="ORF">VaNZ11_000712</name>
</gene>
<comment type="caution">
    <text evidence="6">The sequence shown here is derived from an EMBL/GenBank/DDBJ whole genome shotgun (WGS) entry which is preliminary data.</text>
</comment>
<dbReference type="EMBL" id="BSDZ01000003">
    <property type="protein sequence ID" value="GLI58927.1"/>
    <property type="molecule type" value="Genomic_DNA"/>
</dbReference>
<reference evidence="6 7" key="1">
    <citation type="journal article" date="2023" name="IScience">
        <title>Expanded male sex-determining region conserved during the evolution of homothallism in the green alga Volvox.</title>
        <authorList>
            <person name="Yamamoto K."/>
            <person name="Matsuzaki R."/>
            <person name="Mahakham W."/>
            <person name="Heman W."/>
            <person name="Sekimoto H."/>
            <person name="Kawachi M."/>
            <person name="Minakuchi Y."/>
            <person name="Toyoda A."/>
            <person name="Nozaki H."/>
        </authorList>
    </citation>
    <scope>NUCLEOTIDE SEQUENCE [LARGE SCALE GENOMIC DNA]</scope>
    <source>
        <strain evidence="6 7">NIES-4468</strain>
    </source>
</reference>
<dbReference type="InterPro" id="IPR007811">
    <property type="entry name" value="RPC4"/>
</dbReference>
<dbReference type="Pfam" id="PF05132">
    <property type="entry name" value="RNA_pol_Rpc4"/>
    <property type="match status" value="1"/>
</dbReference>
<keyword evidence="4" id="KW-0539">Nucleus</keyword>
<evidence type="ECO:0000256" key="5">
    <source>
        <dbReference type="SAM" id="MobiDB-lite"/>
    </source>
</evidence>
<comment type="subcellular location">
    <subcellularLocation>
        <location evidence="1">Nucleus</location>
    </subcellularLocation>
</comment>
<proteinExistence type="predicted"/>
<evidence type="ECO:0000256" key="3">
    <source>
        <dbReference type="ARBA" id="ARBA00023163"/>
    </source>
</evidence>
<feature type="region of interest" description="Disordered" evidence="5">
    <location>
        <begin position="146"/>
        <end position="178"/>
    </location>
</feature>
<evidence type="ECO:0000313" key="6">
    <source>
        <dbReference type="EMBL" id="GLI58927.1"/>
    </source>
</evidence>
<keyword evidence="3" id="KW-0804">Transcription</keyword>
<evidence type="ECO:0000313" key="7">
    <source>
        <dbReference type="Proteomes" id="UP001165090"/>
    </source>
</evidence>
<organism evidence="6 7">
    <name type="scientific">Volvox africanus</name>
    <dbReference type="NCBI Taxonomy" id="51714"/>
    <lineage>
        <taxon>Eukaryota</taxon>
        <taxon>Viridiplantae</taxon>
        <taxon>Chlorophyta</taxon>
        <taxon>core chlorophytes</taxon>
        <taxon>Chlorophyceae</taxon>
        <taxon>CS clade</taxon>
        <taxon>Chlamydomonadales</taxon>
        <taxon>Volvocaceae</taxon>
        <taxon>Volvox</taxon>
    </lineage>
</organism>
<protein>
    <submittedName>
        <fullName evidence="6">Uncharacterized protein</fullName>
    </submittedName>
</protein>
<dbReference type="PANTHER" id="PTHR13408:SF0">
    <property type="entry name" value="DNA-DIRECTED RNA POLYMERASE III SUBUNIT RPC4"/>
    <property type="match status" value="1"/>
</dbReference>
<keyword evidence="2" id="KW-0240">DNA-directed RNA polymerase</keyword>
<feature type="region of interest" description="Disordered" evidence="5">
    <location>
        <begin position="285"/>
        <end position="314"/>
    </location>
</feature>
<feature type="compositionally biased region" description="Gly residues" evidence="5">
    <location>
        <begin position="149"/>
        <end position="166"/>
    </location>
</feature>
<feature type="compositionally biased region" description="Gly residues" evidence="5">
    <location>
        <begin position="285"/>
        <end position="297"/>
    </location>
</feature>
<evidence type="ECO:0000256" key="1">
    <source>
        <dbReference type="ARBA" id="ARBA00004123"/>
    </source>
</evidence>
<name>A0ABQ5RPF5_9CHLO</name>
<evidence type="ECO:0000256" key="2">
    <source>
        <dbReference type="ARBA" id="ARBA00022478"/>
    </source>
</evidence>